<feature type="chain" id="PRO_5046651877" evidence="1">
    <location>
        <begin position="40"/>
        <end position="264"/>
    </location>
</feature>
<evidence type="ECO:0000313" key="3">
    <source>
        <dbReference type="Proteomes" id="UP001501057"/>
    </source>
</evidence>
<dbReference type="EMBL" id="BAAAME010000004">
    <property type="protein sequence ID" value="GAA1744417.1"/>
    <property type="molecule type" value="Genomic_DNA"/>
</dbReference>
<protein>
    <submittedName>
        <fullName evidence="2">Uncharacterized protein</fullName>
    </submittedName>
</protein>
<reference evidence="2 3" key="1">
    <citation type="journal article" date="2019" name="Int. J. Syst. Evol. Microbiol.">
        <title>The Global Catalogue of Microorganisms (GCM) 10K type strain sequencing project: providing services to taxonomists for standard genome sequencing and annotation.</title>
        <authorList>
            <consortium name="The Broad Institute Genomics Platform"/>
            <consortium name="The Broad Institute Genome Sequencing Center for Infectious Disease"/>
            <person name="Wu L."/>
            <person name="Ma J."/>
        </authorList>
    </citation>
    <scope>NUCLEOTIDE SEQUENCE [LARGE SCALE GENOMIC DNA]</scope>
    <source>
        <strain evidence="2 3">JCM 13518</strain>
    </source>
</reference>
<dbReference type="Proteomes" id="UP001501057">
    <property type="component" value="Unassembled WGS sequence"/>
</dbReference>
<proteinExistence type="predicted"/>
<evidence type="ECO:0000313" key="2">
    <source>
        <dbReference type="EMBL" id="GAA1744417.1"/>
    </source>
</evidence>
<evidence type="ECO:0000256" key="1">
    <source>
        <dbReference type="SAM" id="SignalP"/>
    </source>
</evidence>
<sequence length="264" mass="27312">MTAPSIPTPPNPRGRCRRVPGRAAAALVLLALVLAGCSAPDSGIVPAPIVTPPPSAQPTSDTELPASPEVVRWGGHDQQLAVVIRNDSGLVVRNAGTLIEAVGADGAVLASVRGDENTTCCRVIGLQPGSEYGLFADLDVPVTQVDDVRVTYLEPETEPATGDPAPVTTGLVAITHPAGDTVVRVDVDVVAAPSPYLVGQAFLVDEDDRLVGVISGRFYCVGPGTERRLDMQLLSPTPRTTRVSAVVVHPVPDGVPPGVSHPCQ</sequence>
<gene>
    <name evidence="2" type="ORF">GCM10009710_25580</name>
</gene>
<dbReference type="RefSeq" id="WP_344202254.1">
    <property type="nucleotide sequence ID" value="NZ_BAAAME010000004.1"/>
</dbReference>
<feature type="signal peptide" evidence="1">
    <location>
        <begin position="1"/>
        <end position="39"/>
    </location>
</feature>
<organism evidence="2 3">
    <name type="scientific">Aeromicrobium alkaliterrae</name>
    <dbReference type="NCBI Taxonomy" id="302168"/>
    <lineage>
        <taxon>Bacteria</taxon>
        <taxon>Bacillati</taxon>
        <taxon>Actinomycetota</taxon>
        <taxon>Actinomycetes</taxon>
        <taxon>Propionibacteriales</taxon>
        <taxon>Nocardioidaceae</taxon>
        <taxon>Aeromicrobium</taxon>
    </lineage>
</organism>
<comment type="caution">
    <text evidence="2">The sequence shown here is derived from an EMBL/GenBank/DDBJ whole genome shotgun (WGS) entry which is preliminary data.</text>
</comment>
<keyword evidence="1" id="KW-0732">Signal</keyword>
<keyword evidence="3" id="KW-1185">Reference proteome</keyword>
<accession>A0ABN2JZ75</accession>
<name>A0ABN2JZ75_9ACTN</name>